<dbReference type="GO" id="GO:0031564">
    <property type="term" value="P:transcription antitermination"/>
    <property type="evidence" value="ECO:0007669"/>
    <property type="project" value="InterPro"/>
</dbReference>
<dbReference type="InterPro" id="IPR015946">
    <property type="entry name" value="KH_dom-like_a/b"/>
</dbReference>
<dbReference type="InterPro" id="IPR030842">
    <property type="entry name" value="TF_NusA_bacterial"/>
</dbReference>
<evidence type="ECO:0000256" key="2">
    <source>
        <dbReference type="ARBA" id="ARBA00022490"/>
    </source>
</evidence>
<dbReference type="PANTHER" id="PTHR22648:SF0">
    <property type="entry name" value="TRANSCRIPTION TERMINATION_ANTITERMINATION PROTEIN NUSA"/>
    <property type="match status" value="1"/>
</dbReference>
<evidence type="ECO:0000259" key="7">
    <source>
        <dbReference type="Pfam" id="PF26594"/>
    </source>
</evidence>
<feature type="domain" description="Transcription factor NusA first KH" evidence="6">
    <location>
        <begin position="231"/>
        <end position="309"/>
    </location>
</feature>
<dbReference type="AlphaFoldDB" id="A0AB32XAT5"/>
<dbReference type="Pfam" id="PF26594">
    <property type="entry name" value="KH_NusA_2nd"/>
    <property type="match status" value="1"/>
</dbReference>
<dbReference type="KEGG" id="mfm:MfeM64YM_0072"/>
<dbReference type="Gene3D" id="3.30.300.20">
    <property type="match status" value="2"/>
</dbReference>
<dbReference type="PANTHER" id="PTHR22648">
    <property type="entry name" value="TRANSCRIPTION TERMINATION FACTOR NUSA"/>
    <property type="match status" value="1"/>
</dbReference>
<dbReference type="InterPro" id="IPR058582">
    <property type="entry name" value="KH_NusA_2nd"/>
</dbReference>
<evidence type="ECO:0000256" key="4">
    <source>
        <dbReference type="ARBA" id="ARBA00023015"/>
    </source>
</evidence>
<evidence type="ECO:0000256" key="3">
    <source>
        <dbReference type="ARBA" id="ARBA00022884"/>
    </source>
</evidence>
<organism evidence="8 9">
    <name type="scientific">Mycoplasmopsis fermentans (strain M64)</name>
    <name type="common">Mycoplasma fermentans</name>
    <dbReference type="NCBI Taxonomy" id="943945"/>
    <lineage>
        <taxon>Bacteria</taxon>
        <taxon>Bacillati</taxon>
        <taxon>Mycoplasmatota</taxon>
        <taxon>Mycoplasmoidales</taxon>
        <taxon>Metamycoplasmataceae</taxon>
        <taxon>Mycoplasmopsis</taxon>
    </lineage>
</organism>
<evidence type="ECO:0000313" key="8">
    <source>
        <dbReference type="EMBL" id="ADV34082.1"/>
    </source>
</evidence>
<keyword evidence="4" id="KW-0805">Transcription regulation</keyword>
<dbReference type="SUPFAM" id="SSF69705">
    <property type="entry name" value="Transcription factor NusA, N-terminal domain"/>
    <property type="match status" value="1"/>
</dbReference>
<dbReference type="EMBL" id="CP002458">
    <property type="protein sequence ID" value="ADV34082.1"/>
    <property type="molecule type" value="Genomic_DNA"/>
</dbReference>
<evidence type="ECO:0000256" key="5">
    <source>
        <dbReference type="ARBA" id="ARBA00023163"/>
    </source>
</evidence>
<dbReference type="SUPFAM" id="SSF54814">
    <property type="entry name" value="Prokaryotic type KH domain (KH-domain type II)"/>
    <property type="match status" value="2"/>
</dbReference>
<dbReference type="Pfam" id="PF13184">
    <property type="entry name" value="KH_NusA_1st"/>
    <property type="match status" value="1"/>
</dbReference>
<evidence type="ECO:0000259" key="6">
    <source>
        <dbReference type="Pfam" id="PF13184"/>
    </source>
</evidence>
<dbReference type="GO" id="GO:0005829">
    <property type="term" value="C:cytosol"/>
    <property type="evidence" value="ECO:0007669"/>
    <property type="project" value="TreeGrafter"/>
</dbReference>
<dbReference type="Proteomes" id="UP000007473">
    <property type="component" value="Chromosome"/>
</dbReference>
<dbReference type="RefSeq" id="WP_013526630.1">
    <property type="nucleotide sequence ID" value="NC_014921.1"/>
</dbReference>
<keyword evidence="1" id="KW-0806">Transcription termination</keyword>
<dbReference type="GO" id="GO:0006353">
    <property type="term" value="P:DNA-templated transcription termination"/>
    <property type="evidence" value="ECO:0007669"/>
    <property type="project" value="UniProtKB-KW"/>
</dbReference>
<dbReference type="Gene3D" id="3.30.1480.10">
    <property type="entry name" value="NusA, N-terminal domain"/>
    <property type="match status" value="1"/>
</dbReference>
<evidence type="ECO:0000256" key="1">
    <source>
        <dbReference type="ARBA" id="ARBA00022472"/>
    </source>
</evidence>
<accession>A0AB32XAT5</accession>
<sequence>MPRKSKTEAQETFNASKAWYQILIGYFEKEKLPIEEVIKIFSEETTRIINKILDPNAEIVFELDKEKQEVHIFNNKTCVTKDEELLLDLENQISFVGYKEAKVRMPKVKEDDEIKWEIDLGVLDKSKNPEAKKSLKIINSSIAQAIKTLQKKMVFEQYSSKIGQTVKVVLNSKNSNGSWNVQIVNSNVNAYLPAGLISTKRKANPGQYFDVVIEKVSEETKLSQIEVSLDSPKIVWNILQNNIPEIAEGLIEVVDVVRQPGERVKVAVKLAEGANPDIDVRGSIIGENGSRIDLLSQKLDGEKIDVILYDEDIKKYVANSISPIPAVDVILKDERENKYLVIVVPEHLTPAIGKRGVNAYLASSLTKVKLDIISITDAKAQGIIFDETLVPTISATIKKEGPKIRYQKSNNNRRFNKKPANNIFAQSFDSIDVSNFDQDIAAFELHEQDRLDSLQEDDSNFEELVKKIESEYAVENEVENIKNVEVTKPVAQDNKISASDYKKAKEVAKDFVVDDDLKNFGIDDFDLSDIDFDEEENK</sequence>
<dbReference type="GO" id="GO:0003700">
    <property type="term" value="F:DNA-binding transcription factor activity"/>
    <property type="evidence" value="ECO:0007669"/>
    <property type="project" value="InterPro"/>
</dbReference>
<reference evidence="8 9" key="1">
    <citation type="journal article" date="2011" name="J. Bacteriol.">
        <title>Genome sequence of the repetitive-sequence-rich Mycoplasma fermentans strain M64.</title>
        <authorList>
            <person name="Shu H.W."/>
            <person name="Liu T.T."/>
            <person name="Chang H.Y."/>
            <person name="Liu Y.M."/>
            <person name="Wu K.M."/>
            <person name="Shu H.Y."/>
            <person name="Tsai S.F."/>
            <person name="Hsiao K.J."/>
            <person name="Hu W.S."/>
            <person name="Ng W.V."/>
        </authorList>
    </citation>
    <scope>NUCLEOTIDE SEQUENCE [LARGE SCALE GENOMIC DNA]</scope>
    <source>
        <strain evidence="8 9">M64</strain>
    </source>
</reference>
<dbReference type="InterPro" id="IPR036555">
    <property type="entry name" value="NusA_N_sf"/>
</dbReference>
<dbReference type="InterPro" id="IPR025249">
    <property type="entry name" value="TF_NusA_KH_1st"/>
</dbReference>
<protein>
    <submittedName>
        <fullName evidence="8">N-utilization substance protein A</fullName>
    </submittedName>
</protein>
<gene>
    <name evidence="8" type="primary">nusA</name>
    <name evidence="8" type="ordered locus">MfeM64YM_0072</name>
</gene>
<keyword evidence="3" id="KW-0694">RNA-binding</keyword>
<dbReference type="GO" id="GO:0003723">
    <property type="term" value="F:RNA binding"/>
    <property type="evidence" value="ECO:0007669"/>
    <property type="project" value="UniProtKB-KW"/>
</dbReference>
<feature type="domain" description="NusA-like second KH" evidence="7">
    <location>
        <begin position="313"/>
        <end position="379"/>
    </location>
</feature>
<keyword evidence="5" id="KW-0804">Transcription</keyword>
<proteinExistence type="predicted"/>
<keyword evidence="2" id="KW-0963">Cytoplasm</keyword>
<dbReference type="InterPro" id="IPR009019">
    <property type="entry name" value="KH_sf_prok-type"/>
</dbReference>
<evidence type="ECO:0000313" key="9">
    <source>
        <dbReference type="Proteomes" id="UP000007473"/>
    </source>
</evidence>
<name>A0AB32XAT5_MYCFM</name>